<reference evidence="3 4" key="1">
    <citation type="journal article" date="2016" name="Genome Announc.">
        <title>First Complete Genome Sequence of a Subdivision 6 Acidobacterium Strain.</title>
        <authorList>
            <person name="Huang S."/>
            <person name="Vieira S."/>
            <person name="Bunk B."/>
            <person name="Riedel T."/>
            <person name="Sproer C."/>
            <person name="Overmann J."/>
        </authorList>
    </citation>
    <scope>NUCLEOTIDE SEQUENCE [LARGE SCALE GENOMIC DNA]</scope>
    <source>
        <strain evidence="4">DSM 100886 HEG_-6_39</strain>
    </source>
</reference>
<evidence type="ECO:0000259" key="2">
    <source>
        <dbReference type="Pfam" id="PF02698"/>
    </source>
</evidence>
<feature type="transmembrane region" description="Helical" evidence="1">
    <location>
        <begin position="28"/>
        <end position="53"/>
    </location>
</feature>
<reference evidence="4" key="2">
    <citation type="submission" date="2016-04" db="EMBL/GenBank/DDBJ databases">
        <title>First Complete Genome Sequence of a Subdivision 6 Acidobacterium.</title>
        <authorList>
            <person name="Huang S."/>
            <person name="Vieira S."/>
            <person name="Bunk B."/>
            <person name="Riedel T."/>
            <person name="Sproeer C."/>
            <person name="Overmann J."/>
        </authorList>
    </citation>
    <scope>NUCLEOTIDE SEQUENCE [LARGE SCALE GENOMIC DNA]</scope>
    <source>
        <strain evidence="4">DSM 100886 HEG_-6_39</strain>
    </source>
</reference>
<dbReference type="InterPro" id="IPR014729">
    <property type="entry name" value="Rossmann-like_a/b/a_fold"/>
</dbReference>
<dbReference type="InterPro" id="IPR051599">
    <property type="entry name" value="Cell_Envelope_Assoc"/>
</dbReference>
<sequence length="220" mass="24855">MVTRGPALVDSPRLIARRQRPMKRFLLLLRRIALVALVMWLSACGLLLVIIHYTGTRDEAVRSDLIIVLGAALTDEGKPYKALSRRSEHAAELWKMGYAAMILCTGGIGRSVRIPRSEADGCREVVMREGVPRTAIVLEERSRSTEEQVRNTRDIMVKHGWRRAILVSDSYHVFRARRIFSSMGIHVALSPVPAAKIESPLFYVFSMIREVLALHEQVLK</sequence>
<dbReference type="Gene3D" id="3.40.50.620">
    <property type="entry name" value="HUPs"/>
    <property type="match status" value="1"/>
</dbReference>
<dbReference type="AlphaFoldDB" id="A0A143PKY4"/>
<dbReference type="KEGG" id="abac:LuPra_02374"/>
<organism evidence="3 4">
    <name type="scientific">Luteitalea pratensis</name>
    <dbReference type="NCBI Taxonomy" id="1855912"/>
    <lineage>
        <taxon>Bacteria</taxon>
        <taxon>Pseudomonadati</taxon>
        <taxon>Acidobacteriota</taxon>
        <taxon>Vicinamibacteria</taxon>
        <taxon>Vicinamibacterales</taxon>
        <taxon>Vicinamibacteraceae</taxon>
        <taxon>Luteitalea</taxon>
    </lineage>
</organism>
<dbReference type="STRING" id="1855912.LuPra_02374"/>
<dbReference type="CDD" id="cd06259">
    <property type="entry name" value="YdcF-like"/>
    <property type="match status" value="1"/>
</dbReference>
<evidence type="ECO:0000313" key="3">
    <source>
        <dbReference type="EMBL" id="AMY09161.1"/>
    </source>
</evidence>
<dbReference type="Pfam" id="PF02698">
    <property type="entry name" value="DUF218"/>
    <property type="match status" value="1"/>
</dbReference>
<dbReference type="PANTHER" id="PTHR30336">
    <property type="entry name" value="INNER MEMBRANE PROTEIN, PROBABLE PERMEASE"/>
    <property type="match status" value="1"/>
</dbReference>
<dbReference type="GO" id="GO:0005886">
    <property type="term" value="C:plasma membrane"/>
    <property type="evidence" value="ECO:0007669"/>
    <property type="project" value="TreeGrafter"/>
</dbReference>
<evidence type="ECO:0000313" key="4">
    <source>
        <dbReference type="Proteomes" id="UP000076079"/>
    </source>
</evidence>
<protein>
    <recommendedName>
        <fullName evidence="2">DUF218 domain-containing protein</fullName>
    </recommendedName>
</protein>
<accession>A0A143PKY4</accession>
<name>A0A143PKY4_LUTPR</name>
<dbReference type="Proteomes" id="UP000076079">
    <property type="component" value="Chromosome"/>
</dbReference>
<keyword evidence="1" id="KW-1133">Transmembrane helix</keyword>
<keyword evidence="1" id="KW-0812">Transmembrane</keyword>
<dbReference type="EMBL" id="CP015136">
    <property type="protein sequence ID" value="AMY09161.1"/>
    <property type="molecule type" value="Genomic_DNA"/>
</dbReference>
<dbReference type="InterPro" id="IPR003848">
    <property type="entry name" value="DUF218"/>
</dbReference>
<keyword evidence="1" id="KW-0472">Membrane</keyword>
<dbReference type="PANTHER" id="PTHR30336:SF20">
    <property type="entry name" value="DUF218 DOMAIN-CONTAINING PROTEIN"/>
    <property type="match status" value="1"/>
</dbReference>
<feature type="domain" description="DUF218" evidence="2">
    <location>
        <begin position="64"/>
        <end position="212"/>
    </location>
</feature>
<evidence type="ECO:0000256" key="1">
    <source>
        <dbReference type="SAM" id="Phobius"/>
    </source>
</evidence>
<gene>
    <name evidence="3" type="ORF">LuPra_02374</name>
</gene>
<keyword evidence="4" id="KW-1185">Reference proteome</keyword>
<proteinExistence type="predicted"/>